<evidence type="ECO:0000256" key="5">
    <source>
        <dbReference type="ARBA" id="ARBA00022737"/>
    </source>
</evidence>
<feature type="transmembrane region" description="Helical" evidence="12">
    <location>
        <begin position="1314"/>
        <end position="1336"/>
    </location>
</feature>
<evidence type="ECO:0000256" key="7">
    <source>
        <dbReference type="ARBA" id="ARBA00022840"/>
    </source>
</evidence>
<dbReference type="InterPro" id="IPR003439">
    <property type="entry name" value="ABC_transporter-like_ATP-bd"/>
</dbReference>
<dbReference type="STRING" id="29655.A0A0K9PY29"/>
<feature type="transmembrane region" description="Helical" evidence="12">
    <location>
        <begin position="675"/>
        <end position="701"/>
    </location>
</feature>
<feature type="transmembrane region" description="Helical" evidence="12">
    <location>
        <begin position="604"/>
        <end position="622"/>
    </location>
</feature>
<dbReference type="FunFam" id="3.40.50.300:FF:000532">
    <property type="entry name" value="ABC transporter G family member 34"/>
    <property type="match status" value="1"/>
</dbReference>
<keyword evidence="5" id="KW-0677">Repeat</keyword>
<feature type="transmembrane region" description="Helical" evidence="12">
    <location>
        <begin position="634"/>
        <end position="654"/>
    </location>
</feature>
<feature type="transmembrane region" description="Helical" evidence="12">
    <location>
        <begin position="1261"/>
        <end position="1279"/>
    </location>
</feature>
<feature type="transmembrane region" description="Helical" evidence="12">
    <location>
        <begin position="1233"/>
        <end position="1254"/>
    </location>
</feature>
<dbReference type="Pfam" id="PF00005">
    <property type="entry name" value="ABC_tran"/>
    <property type="match status" value="2"/>
</dbReference>
<keyword evidence="4 12" id="KW-0812">Transmembrane</keyword>
<dbReference type="PROSITE" id="PS50893">
    <property type="entry name" value="ABC_TRANSPORTER_2"/>
    <property type="match status" value="2"/>
</dbReference>
<protein>
    <submittedName>
        <fullName evidence="14">Pleiotropic drug resistance protein 3</fullName>
    </submittedName>
</protein>
<dbReference type="Gene3D" id="3.40.50.300">
    <property type="entry name" value="P-loop containing nucleotide triphosphate hydrolases"/>
    <property type="match status" value="2"/>
</dbReference>
<feature type="transmembrane region" description="Helical" evidence="12">
    <location>
        <begin position="1087"/>
        <end position="1108"/>
    </location>
</feature>
<dbReference type="InterPro" id="IPR027417">
    <property type="entry name" value="P-loop_NTPase"/>
</dbReference>
<dbReference type="PANTHER" id="PTHR19241">
    <property type="entry name" value="ATP-BINDING CASSETTE TRANSPORTER"/>
    <property type="match status" value="1"/>
</dbReference>
<comment type="similarity">
    <text evidence="2">Belongs to the ABC transporter superfamily. ABCG family. PDR (TC 3.A.1.205) subfamily.</text>
</comment>
<dbReference type="InterPro" id="IPR034001">
    <property type="entry name" value="ABCG_PDR_1"/>
</dbReference>
<proteinExistence type="inferred from homology"/>
<evidence type="ECO:0000256" key="9">
    <source>
        <dbReference type="ARBA" id="ARBA00023136"/>
    </source>
</evidence>
<dbReference type="Pfam" id="PF08370">
    <property type="entry name" value="PDR_assoc"/>
    <property type="match status" value="1"/>
</dbReference>
<dbReference type="GO" id="GO:0005524">
    <property type="term" value="F:ATP binding"/>
    <property type="evidence" value="ECO:0007669"/>
    <property type="project" value="UniProtKB-KW"/>
</dbReference>
<dbReference type="InterPro" id="IPR003593">
    <property type="entry name" value="AAA+_ATPase"/>
</dbReference>
<feature type="domain" description="ABC transporter" evidence="13">
    <location>
        <begin position="88"/>
        <end position="363"/>
    </location>
</feature>
<keyword evidence="3" id="KW-0813">Transport</keyword>
<keyword evidence="6" id="KW-0547">Nucleotide-binding</keyword>
<evidence type="ECO:0000313" key="15">
    <source>
        <dbReference type="Proteomes" id="UP000036987"/>
    </source>
</evidence>
<feature type="domain" description="ABC transporter" evidence="13">
    <location>
        <begin position="748"/>
        <end position="998"/>
    </location>
</feature>
<evidence type="ECO:0000256" key="12">
    <source>
        <dbReference type="SAM" id="Phobius"/>
    </source>
</evidence>
<keyword evidence="8 12" id="KW-1133">Transmembrane helix</keyword>
<feature type="transmembrane region" description="Helical" evidence="12">
    <location>
        <begin position="493"/>
        <end position="522"/>
    </location>
</feature>
<evidence type="ECO:0000256" key="8">
    <source>
        <dbReference type="ARBA" id="ARBA00022989"/>
    </source>
</evidence>
<dbReference type="InterPro" id="IPR013581">
    <property type="entry name" value="PDR_assoc"/>
</dbReference>
<reference evidence="15" key="1">
    <citation type="journal article" date="2016" name="Nature">
        <title>The genome of the seagrass Zostera marina reveals angiosperm adaptation to the sea.</title>
        <authorList>
            <person name="Olsen J.L."/>
            <person name="Rouze P."/>
            <person name="Verhelst B."/>
            <person name="Lin Y.-C."/>
            <person name="Bayer T."/>
            <person name="Collen J."/>
            <person name="Dattolo E."/>
            <person name="De Paoli E."/>
            <person name="Dittami S."/>
            <person name="Maumus F."/>
            <person name="Michel G."/>
            <person name="Kersting A."/>
            <person name="Lauritano C."/>
            <person name="Lohaus R."/>
            <person name="Toepel M."/>
            <person name="Tonon T."/>
            <person name="Vanneste K."/>
            <person name="Amirebrahimi M."/>
            <person name="Brakel J."/>
            <person name="Bostroem C."/>
            <person name="Chovatia M."/>
            <person name="Grimwood J."/>
            <person name="Jenkins J.W."/>
            <person name="Jueterbock A."/>
            <person name="Mraz A."/>
            <person name="Stam W.T."/>
            <person name="Tice H."/>
            <person name="Bornberg-Bauer E."/>
            <person name="Green P.J."/>
            <person name="Pearson G.A."/>
            <person name="Procaccini G."/>
            <person name="Duarte C.M."/>
            <person name="Schmutz J."/>
            <person name="Reusch T.B.H."/>
            <person name="Van de Peer Y."/>
        </authorList>
    </citation>
    <scope>NUCLEOTIDE SEQUENCE [LARGE SCALE GENOMIC DNA]</scope>
    <source>
        <strain evidence="15">cv. Finnish</strain>
    </source>
</reference>
<comment type="function">
    <text evidence="10">May be a general defense protein.</text>
</comment>
<dbReference type="EMBL" id="LFYR01000601">
    <property type="protein sequence ID" value="KMZ73112.1"/>
    <property type="molecule type" value="Genomic_DNA"/>
</dbReference>
<dbReference type="GO" id="GO:0140359">
    <property type="term" value="F:ABC-type transporter activity"/>
    <property type="evidence" value="ECO:0007669"/>
    <property type="project" value="InterPro"/>
</dbReference>
<gene>
    <name evidence="14" type="ORF">ZOSMA_153G00030</name>
</gene>
<dbReference type="OMA" id="WHDVCYE"/>
<dbReference type="GO" id="GO:0005886">
    <property type="term" value="C:plasma membrane"/>
    <property type="evidence" value="ECO:0007669"/>
    <property type="project" value="UniProtKB-ARBA"/>
</dbReference>
<feature type="transmembrane region" description="Helical" evidence="12">
    <location>
        <begin position="576"/>
        <end position="597"/>
    </location>
</feature>
<dbReference type="InterPro" id="IPR013525">
    <property type="entry name" value="ABC2_TM"/>
</dbReference>
<dbReference type="GO" id="GO:0016887">
    <property type="term" value="F:ATP hydrolysis activity"/>
    <property type="evidence" value="ECO:0007669"/>
    <property type="project" value="InterPro"/>
</dbReference>
<dbReference type="InterPro" id="IPR034003">
    <property type="entry name" value="ABCG_PDR_2"/>
</dbReference>
<evidence type="ECO:0000256" key="10">
    <source>
        <dbReference type="ARBA" id="ARBA00037747"/>
    </source>
</evidence>
<feature type="transmembrane region" description="Helical" evidence="12">
    <location>
        <begin position="1120"/>
        <end position="1148"/>
    </location>
</feature>
<keyword evidence="11" id="KW-0175">Coiled coil</keyword>
<comment type="caution">
    <text evidence="14">The sequence shown here is derived from an EMBL/GenBank/DDBJ whole genome shotgun (WGS) entry which is preliminary data.</text>
</comment>
<feature type="transmembrane region" description="Helical" evidence="12">
    <location>
        <begin position="1203"/>
        <end position="1227"/>
    </location>
</feature>
<dbReference type="FunFam" id="3.40.50.300:FF:000059">
    <property type="entry name" value="ABC transporter G family member 40"/>
    <property type="match status" value="1"/>
</dbReference>
<dbReference type="CDD" id="cd03233">
    <property type="entry name" value="ABCG_PDR_domain1"/>
    <property type="match status" value="1"/>
</dbReference>
<dbReference type="Proteomes" id="UP000036987">
    <property type="component" value="Unassembled WGS sequence"/>
</dbReference>
<evidence type="ECO:0000256" key="1">
    <source>
        <dbReference type="ARBA" id="ARBA00004141"/>
    </source>
</evidence>
<sequence>MKMEIMQIERNQAIEDGIETQELVDNIIQNIDNTRRLLQKQKERIDRVKVKHPTIEVRYRNLCAEVECKVVDGKPLPTLWNTFKAIFTRAWRIFGSTSQEAKISILKDITGIIKPSRLTLLLGSPGCGKTTFLRALSGVVDKTLNMNGEVTYNGYKLDEFIPQKTASYISQYDLHIPEMTVRETLDFSVRLQGVGCREEILREVERREKNEGIIPDPEIQKYMEAISLVALDKDVQIDYIMQVMGLDICSDTMVGDAMRTGISGGEKKRLTTAEMIVGPTRAIFMDEISTGLDSSTAFQIVKYLQQVAHISETTLLVSLLQPEPETYELFDDIILMAEGHVVYHGPVSLALKFFDDCGFRCPDRKGSANFLQEVLSIKDQQQYWHDQTKRYRYISAEEFGMRFKSSDVGRELLKQISTPSVRSEFSRKCLSTKLYSSSKWKLLRACMSREILLMRRNSFIYILETVNLCIIACVLMTVFIRTRLEVDLYDSNYYMSALFFAMLVLLFNGYSELAITVSRLAVFYKQRDACFYPAWAYSIPATILKIPISVVESLGWTSITYYVIGYTPQPQRFCLHFLLLFAVHQMSLSLFRFIAALAKALDKAVFASTVIMLFVFLFGGFILPRPSLPAWLRWGFWISPLSYAQIAITISFMNPTTTIGKQVLFGRGLDYKSHFYWIALGGLFGFSLLFNIGFTLALTYVRAPGTSQAIISREKLIQLQRKDKLENEEDHQRVIDKKLTLPFQPLTLSFEEIEYYVDAPKKNSNSNTGKLQLLHGITASCRPGVLTALMGVSGAGKTTLMDVLAGRKTGGIIKGEIRIDGYPKVQETFARISGYCEQTDIHSPQITIEESLTFSAWLRLSSEIDSITRKEFVKDVLQTIELDRIKDAIVGIPGMSGLSREQRKRLTIAVELVSNPSIIFMDEPTSCLDARAAAIVMRAIKNVSATGRTVICTIHQPSIDIFQAFDELILMKNGRLIYSGILGENSNAVIKYFQSIPRVPQIDGYRNPAAWMLHVTTTVENEYGVDLAKLYKDSSMYKENLEAVRKLSSPQIGSKKLKFPSDFAQSNWVQFKACLWKQHLSYWRNPLYNLLRLMLMTIMSMTFAAVYWQKGKTLNNQQDLYNILGSMFIGIILTGVNNCSSAIPFIAVERDVLYREKFAGTYSPWVHSFAQMVVELPYSSTQALIFMIIGYPSVGYSLTIKKFFWFFYVMFSTLLYFNYLGMFIVSITPNAQIGSILISSIYTYLNLFAGFIVPKQHIPKWWIWLYYAVPTSWSLNGFFTSQYGDVNKDIEVFGQTIEIGKFIRDYIGYNTSELPLVAAILLAYIILHASMFAYCIGKLNFQKR</sequence>
<dbReference type="SUPFAM" id="SSF52540">
    <property type="entry name" value="P-loop containing nucleoside triphosphate hydrolases"/>
    <property type="match status" value="2"/>
</dbReference>
<evidence type="ECO:0000256" key="2">
    <source>
        <dbReference type="ARBA" id="ARBA00006012"/>
    </source>
</evidence>
<dbReference type="CDD" id="cd03232">
    <property type="entry name" value="ABCG_PDR_domain2"/>
    <property type="match status" value="1"/>
</dbReference>
<evidence type="ECO:0000256" key="6">
    <source>
        <dbReference type="ARBA" id="ARBA00022741"/>
    </source>
</evidence>
<dbReference type="OrthoDB" id="66620at2759"/>
<dbReference type="InterPro" id="IPR043926">
    <property type="entry name" value="ABCG_dom"/>
</dbReference>
<evidence type="ECO:0000256" key="11">
    <source>
        <dbReference type="SAM" id="Coils"/>
    </source>
</evidence>
<keyword evidence="15" id="KW-1185">Reference proteome</keyword>
<feature type="transmembrane region" description="Helical" evidence="12">
    <location>
        <begin position="459"/>
        <end position="481"/>
    </location>
</feature>
<evidence type="ECO:0000259" key="13">
    <source>
        <dbReference type="PROSITE" id="PS50893"/>
    </source>
</evidence>
<dbReference type="SMART" id="SM00382">
    <property type="entry name" value="AAA"/>
    <property type="match status" value="2"/>
</dbReference>
<feature type="coiled-coil region" evidence="11">
    <location>
        <begin position="24"/>
        <end position="51"/>
    </location>
</feature>
<dbReference type="Pfam" id="PF01061">
    <property type="entry name" value="ABC2_membrane"/>
    <property type="match status" value="2"/>
</dbReference>
<evidence type="ECO:0000313" key="14">
    <source>
        <dbReference type="EMBL" id="KMZ73112.1"/>
    </source>
</evidence>
<name>A0A0K9PY29_ZOSMR</name>
<keyword evidence="9 12" id="KW-0472">Membrane</keyword>
<organism evidence="14 15">
    <name type="scientific">Zostera marina</name>
    <name type="common">Eelgrass</name>
    <dbReference type="NCBI Taxonomy" id="29655"/>
    <lineage>
        <taxon>Eukaryota</taxon>
        <taxon>Viridiplantae</taxon>
        <taxon>Streptophyta</taxon>
        <taxon>Embryophyta</taxon>
        <taxon>Tracheophyta</taxon>
        <taxon>Spermatophyta</taxon>
        <taxon>Magnoliopsida</taxon>
        <taxon>Liliopsida</taxon>
        <taxon>Zosteraceae</taxon>
        <taxon>Zostera</taxon>
    </lineage>
</organism>
<dbReference type="Pfam" id="PF19055">
    <property type="entry name" value="ABC2_membrane_7"/>
    <property type="match status" value="1"/>
</dbReference>
<comment type="subcellular location">
    <subcellularLocation>
        <location evidence="1">Membrane</location>
        <topology evidence="1">Multi-pass membrane protein</topology>
    </subcellularLocation>
</comment>
<accession>A0A0K9PY29</accession>
<evidence type="ECO:0000256" key="3">
    <source>
        <dbReference type="ARBA" id="ARBA00022448"/>
    </source>
</evidence>
<keyword evidence="7" id="KW-0067">ATP-binding</keyword>
<evidence type="ECO:0000256" key="4">
    <source>
        <dbReference type="ARBA" id="ARBA00022692"/>
    </source>
</evidence>